<evidence type="ECO:0000313" key="1">
    <source>
        <dbReference type="EMBL" id="KAI3743866.1"/>
    </source>
</evidence>
<name>A0ACB9DBJ2_9ASTR</name>
<gene>
    <name evidence="1" type="ORF">L1987_56933</name>
</gene>
<organism evidence="1 2">
    <name type="scientific">Smallanthus sonchifolius</name>
    <dbReference type="NCBI Taxonomy" id="185202"/>
    <lineage>
        <taxon>Eukaryota</taxon>
        <taxon>Viridiplantae</taxon>
        <taxon>Streptophyta</taxon>
        <taxon>Embryophyta</taxon>
        <taxon>Tracheophyta</taxon>
        <taxon>Spermatophyta</taxon>
        <taxon>Magnoliopsida</taxon>
        <taxon>eudicotyledons</taxon>
        <taxon>Gunneridae</taxon>
        <taxon>Pentapetalae</taxon>
        <taxon>asterids</taxon>
        <taxon>campanulids</taxon>
        <taxon>Asterales</taxon>
        <taxon>Asteraceae</taxon>
        <taxon>Asteroideae</taxon>
        <taxon>Heliantheae alliance</taxon>
        <taxon>Millerieae</taxon>
        <taxon>Smallanthus</taxon>
    </lineage>
</organism>
<sequence>MPTGSSETVKHASSAAGRPDPPVRNPIPPMKTAPNKKPSKLYERRSSLKNFKISLLVPEFTNATGFSGSPWNSNPPEILSPSLLDFPSLALSPVVCARCHSLRNYGKVKDQTVENLLPDFDFDHTVGRRLNSVTGTRALVVMVVDAVDFDGSFPPKSCRVGFEHTRCQFSSLERGEIGEFA</sequence>
<evidence type="ECO:0000313" key="2">
    <source>
        <dbReference type="Proteomes" id="UP001056120"/>
    </source>
</evidence>
<dbReference type="EMBL" id="CM042036">
    <property type="protein sequence ID" value="KAI3743866.1"/>
    <property type="molecule type" value="Genomic_DNA"/>
</dbReference>
<accession>A0ACB9DBJ2</accession>
<reference evidence="2" key="1">
    <citation type="journal article" date="2022" name="Mol. Ecol. Resour.">
        <title>The genomes of chicory, endive, great burdock and yacon provide insights into Asteraceae palaeo-polyploidization history and plant inulin production.</title>
        <authorList>
            <person name="Fan W."/>
            <person name="Wang S."/>
            <person name="Wang H."/>
            <person name="Wang A."/>
            <person name="Jiang F."/>
            <person name="Liu H."/>
            <person name="Zhao H."/>
            <person name="Xu D."/>
            <person name="Zhang Y."/>
        </authorList>
    </citation>
    <scope>NUCLEOTIDE SEQUENCE [LARGE SCALE GENOMIC DNA]</scope>
    <source>
        <strain evidence="2">cv. Yunnan</strain>
    </source>
</reference>
<proteinExistence type="predicted"/>
<protein>
    <submittedName>
        <fullName evidence="1">Uncharacterized protein</fullName>
    </submittedName>
</protein>
<reference evidence="1 2" key="2">
    <citation type="journal article" date="2022" name="Mol. Ecol. Resour.">
        <title>The genomes of chicory, endive, great burdock and yacon provide insights into Asteraceae paleo-polyploidization history and plant inulin production.</title>
        <authorList>
            <person name="Fan W."/>
            <person name="Wang S."/>
            <person name="Wang H."/>
            <person name="Wang A."/>
            <person name="Jiang F."/>
            <person name="Liu H."/>
            <person name="Zhao H."/>
            <person name="Xu D."/>
            <person name="Zhang Y."/>
        </authorList>
    </citation>
    <scope>NUCLEOTIDE SEQUENCE [LARGE SCALE GENOMIC DNA]</scope>
    <source>
        <strain evidence="2">cv. Yunnan</strain>
        <tissue evidence="1">Leaves</tissue>
    </source>
</reference>
<keyword evidence="2" id="KW-1185">Reference proteome</keyword>
<dbReference type="Proteomes" id="UP001056120">
    <property type="component" value="Linkage Group LG19"/>
</dbReference>
<comment type="caution">
    <text evidence="1">The sequence shown here is derived from an EMBL/GenBank/DDBJ whole genome shotgun (WGS) entry which is preliminary data.</text>
</comment>